<dbReference type="InterPro" id="IPR003477">
    <property type="entry name" value="PemK-like"/>
</dbReference>
<dbReference type="SUPFAM" id="SSF50118">
    <property type="entry name" value="Cell growth inhibitor/plasmid maintenance toxic component"/>
    <property type="match status" value="1"/>
</dbReference>
<organism evidence="1">
    <name type="scientific">freshwater metagenome</name>
    <dbReference type="NCBI Taxonomy" id="449393"/>
    <lineage>
        <taxon>unclassified sequences</taxon>
        <taxon>metagenomes</taxon>
        <taxon>ecological metagenomes</taxon>
    </lineage>
</organism>
<accession>A0A6J6WK74</accession>
<dbReference type="AlphaFoldDB" id="A0A6J6WK74"/>
<sequence length="101" mass="10937">MVRLLPSSRPGHEQQGPRFAVVIQSDVLAPLSTVLVAPTSQSALAATFRPEVTIKSESTRVLLEQMTAVDIRRTSDAIGRLGVEEMWAVDEALALVVGLHF</sequence>
<protein>
    <submittedName>
        <fullName evidence="1">Unannotated protein</fullName>
    </submittedName>
</protein>
<proteinExistence type="predicted"/>
<dbReference type="PANTHER" id="PTHR33988">
    <property type="entry name" value="ENDORIBONUCLEASE MAZF-RELATED"/>
    <property type="match status" value="1"/>
</dbReference>
<dbReference type="GO" id="GO:0003677">
    <property type="term" value="F:DNA binding"/>
    <property type="evidence" value="ECO:0007669"/>
    <property type="project" value="InterPro"/>
</dbReference>
<dbReference type="InterPro" id="IPR011067">
    <property type="entry name" value="Plasmid_toxin/cell-grow_inhib"/>
</dbReference>
<reference evidence="1" key="1">
    <citation type="submission" date="2020-05" db="EMBL/GenBank/DDBJ databases">
        <authorList>
            <person name="Chiriac C."/>
            <person name="Salcher M."/>
            <person name="Ghai R."/>
            <person name="Kavagutti S V."/>
        </authorList>
    </citation>
    <scope>NUCLEOTIDE SEQUENCE</scope>
</reference>
<dbReference type="GO" id="GO:0004521">
    <property type="term" value="F:RNA endonuclease activity"/>
    <property type="evidence" value="ECO:0007669"/>
    <property type="project" value="TreeGrafter"/>
</dbReference>
<name>A0A6J6WK74_9ZZZZ</name>
<dbReference type="EMBL" id="CAFAAB010000083">
    <property type="protein sequence ID" value="CAB4785581.1"/>
    <property type="molecule type" value="Genomic_DNA"/>
</dbReference>
<dbReference type="Pfam" id="PF02452">
    <property type="entry name" value="PemK_toxin"/>
    <property type="match status" value="1"/>
</dbReference>
<dbReference type="Gene3D" id="2.30.30.110">
    <property type="match status" value="1"/>
</dbReference>
<gene>
    <name evidence="1" type="ORF">UFOPK2958_00812</name>
</gene>
<dbReference type="GO" id="GO:0006402">
    <property type="term" value="P:mRNA catabolic process"/>
    <property type="evidence" value="ECO:0007669"/>
    <property type="project" value="TreeGrafter"/>
</dbReference>
<evidence type="ECO:0000313" key="1">
    <source>
        <dbReference type="EMBL" id="CAB4785581.1"/>
    </source>
</evidence>
<dbReference type="PANTHER" id="PTHR33988:SF2">
    <property type="entry name" value="ENDORIBONUCLEASE MAZF"/>
    <property type="match status" value="1"/>
</dbReference>
<dbReference type="GO" id="GO:0016075">
    <property type="term" value="P:rRNA catabolic process"/>
    <property type="evidence" value="ECO:0007669"/>
    <property type="project" value="TreeGrafter"/>
</dbReference>